<dbReference type="Proteomes" id="UP001500326">
    <property type="component" value="Unassembled WGS sequence"/>
</dbReference>
<dbReference type="InterPro" id="IPR057204">
    <property type="entry name" value="DUF7882"/>
</dbReference>
<reference evidence="2 3" key="1">
    <citation type="journal article" date="2019" name="Int. J. Syst. Evol. Microbiol.">
        <title>The Global Catalogue of Microorganisms (GCM) 10K type strain sequencing project: providing services to taxonomists for standard genome sequencing and annotation.</title>
        <authorList>
            <consortium name="The Broad Institute Genomics Platform"/>
            <consortium name="The Broad Institute Genome Sequencing Center for Infectious Disease"/>
            <person name="Wu L."/>
            <person name="Ma J."/>
        </authorList>
    </citation>
    <scope>NUCLEOTIDE SEQUENCE [LARGE SCALE GENOMIC DNA]</scope>
    <source>
        <strain evidence="2 3">JCM 14902</strain>
    </source>
</reference>
<dbReference type="RefSeq" id="WP_344057691.1">
    <property type="nucleotide sequence ID" value="NZ_BAAAOH010000001.1"/>
</dbReference>
<evidence type="ECO:0000259" key="1">
    <source>
        <dbReference type="Pfam" id="PF25355"/>
    </source>
</evidence>
<comment type="caution">
    <text evidence="2">The sequence shown here is derived from an EMBL/GenBank/DDBJ whole genome shotgun (WGS) entry which is preliminary data.</text>
</comment>
<organism evidence="2 3">
    <name type="scientific">Microbacterium pumilum</name>
    <dbReference type="NCBI Taxonomy" id="344165"/>
    <lineage>
        <taxon>Bacteria</taxon>
        <taxon>Bacillati</taxon>
        <taxon>Actinomycetota</taxon>
        <taxon>Actinomycetes</taxon>
        <taxon>Micrococcales</taxon>
        <taxon>Microbacteriaceae</taxon>
        <taxon>Microbacterium</taxon>
    </lineage>
</organism>
<sequence length="109" mass="12278">MGKFIYGAVVNTFDVDDRTLAHLRVVIMNKLRRSESFMFDLTMSDGSGSRSFWMGPSIPIQFQFFGGRNPRINRAWVEELMGAANGPRGLWITPEPAEPVSARSELLRA</sequence>
<dbReference type="EMBL" id="BAAAOH010000001">
    <property type="protein sequence ID" value="GAA1973584.1"/>
    <property type="molecule type" value="Genomic_DNA"/>
</dbReference>
<protein>
    <recommendedName>
        <fullName evidence="1">DUF7882 domain-containing protein</fullName>
    </recommendedName>
</protein>
<evidence type="ECO:0000313" key="2">
    <source>
        <dbReference type="EMBL" id="GAA1973584.1"/>
    </source>
</evidence>
<evidence type="ECO:0000313" key="3">
    <source>
        <dbReference type="Proteomes" id="UP001500326"/>
    </source>
</evidence>
<feature type="domain" description="DUF7882" evidence="1">
    <location>
        <begin position="1"/>
        <end position="95"/>
    </location>
</feature>
<accession>A0ABN2RRC6</accession>
<dbReference type="Pfam" id="PF25355">
    <property type="entry name" value="DUF7882"/>
    <property type="match status" value="1"/>
</dbReference>
<proteinExistence type="predicted"/>
<name>A0ABN2RRC6_9MICO</name>
<gene>
    <name evidence="2" type="ORF">GCM10009777_02150</name>
</gene>
<keyword evidence="3" id="KW-1185">Reference proteome</keyword>